<gene>
    <name evidence="1" type="ordered locus">Bsph_3823</name>
</gene>
<accession>B1HUF6</accession>
<dbReference type="HOGENOM" id="CLU_2180641_0_0_9"/>
<name>B1HUF6_LYSSC</name>
<organism evidence="1 2">
    <name type="scientific">Lysinibacillus sphaericus (strain C3-41)</name>
    <dbReference type="NCBI Taxonomy" id="444177"/>
    <lineage>
        <taxon>Bacteria</taxon>
        <taxon>Bacillati</taxon>
        <taxon>Bacillota</taxon>
        <taxon>Bacilli</taxon>
        <taxon>Bacillales</taxon>
        <taxon>Bacillaceae</taxon>
        <taxon>Lysinibacillus</taxon>
    </lineage>
</organism>
<protein>
    <submittedName>
        <fullName evidence="1">Uncharacterized protein</fullName>
    </submittedName>
</protein>
<evidence type="ECO:0000313" key="2">
    <source>
        <dbReference type="Proteomes" id="UP000002164"/>
    </source>
</evidence>
<evidence type="ECO:0000313" key="1">
    <source>
        <dbReference type="EMBL" id="ACA41301.1"/>
    </source>
</evidence>
<dbReference type="Proteomes" id="UP000002164">
    <property type="component" value="Chromosome"/>
</dbReference>
<proteinExistence type="predicted"/>
<sequence>MPIMLKLKLLGDITRMEEKIMLKKIKSNIGISLLTALLLALFIYPSGNASAAELTIHNPIPTIDQFASNPSSYYVTVNKTFSSFPPGTIYHSEMRGSFLYGGDLSLFNYAKEGEFNVYYAVYKGYIYAK</sequence>
<dbReference type="KEGG" id="lsp:Bsph_3823"/>
<dbReference type="EnsemblBacteria" id="ACA41301">
    <property type="protein sequence ID" value="ACA41301"/>
    <property type="gene ID" value="Bsph_3823"/>
</dbReference>
<reference evidence="1 2" key="1">
    <citation type="journal article" date="2008" name="J. Bacteriol.">
        <title>Complete genome sequence of the mosquitocidal bacterium Bacillus sphaericus C3-41 and comparison with those of closely related Bacillus species.</title>
        <authorList>
            <person name="Hu X."/>
            <person name="Fan W."/>
            <person name="Han B."/>
            <person name="Liu H."/>
            <person name="Zheng D."/>
            <person name="Li Q."/>
            <person name="Dong W."/>
            <person name="Yan J."/>
            <person name="Gao M."/>
            <person name="Berry C."/>
            <person name="Yuan Z."/>
        </authorList>
    </citation>
    <scope>NUCLEOTIDE SEQUENCE [LARGE SCALE GENOMIC DNA]</scope>
    <source>
        <strain evidence="1 2">C3-41</strain>
    </source>
</reference>
<dbReference type="EMBL" id="CP000817">
    <property type="protein sequence ID" value="ACA41301.1"/>
    <property type="molecule type" value="Genomic_DNA"/>
</dbReference>
<dbReference type="AlphaFoldDB" id="B1HUF6"/>